<feature type="region of interest" description="Disordered" evidence="2">
    <location>
        <begin position="463"/>
        <end position="490"/>
    </location>
</feature>
<dbReference type="Proteomes" id="UP000298138">
    <property type="component" value="Unassembled WGS sequence"/>
</dbReference>
<feature type="compositionally biased region" description="Acidic residues" evidence="2">
    <location>
        <begin position="815"/>
        <end position="826"/>
    </location>
</feature>
<dbReference type="SUPFAM" id="SSF54160">
    <property type="entry name" value="Chromo domain-like"/>
    <property type="match status" value="1"/>
</dbReference>
<evidence type="ECO:0000256" key="1">
    <source>
        <dbReference type="ARBA" id="ARBA00011353"/>
    </source>
</evidence>
<keyword evidence="4" id="KW-1185">Reference proteome</keyword>
<reference evidence="3 4" key="1">
    <citation type="submission" date="2019-04" db="EMBL/GenBank/DDBJ databases">
        <title>Comparative genomics and transcriptomics to analyze fruiting body development in filamentous ascomycetes.</title>
        <authorList>
            <consortium name="DOE Joint Genome Institute"/>
            <person name="Lutkenhaus R."/>
            <person name="Traeger S."/>
            <person name="Breuer J."/>
            <person name="Kuo A."/>
            <person name="Lipzen A."/>
            <person name="Pangilinan J."/>
            <person name="Dilworth D."/>
            <person name="Sandor L."/>
            <person name="Poggeler S."/>
            <person name="Barry K."/>
            <person name="Grigoriev I.V."/>
            <person name="Nowrousian M."/>
        </authorList>
    </citation>
    <scope>NUCLEOTIDE SEQUENCE [LARGE SCALE GENOMIC DNA]</scope>
    <source>
        <strain evidence="3 4">CBS 389.68</strain>
    </source>
</reference>
<gene>
    <name evidence="3" type="ORF">EX30DRAFT_240009</name>
</gene>
<dbReference type="InParanoid" id="A0A4S2MYW9"/>
<feature type="region of interest" description="Disordered" evidence="2">
    <location>
        <begin position="778"/>
        <end position="836"/>
    </location>
</feature>
<evidence type="ECO:0008006" key="5">
    <source>
        <dbReference type="Google" id="ProtNLM"/>
    </source>
</evidence>
<protein>
    <recommendedName>
        <fullName evidence="5">F-box domain-containing protein</fullName>
    </recommendedName>
</protein>
<dbReference type="STRING" id="341454.A0A4S2MYW9"/>
<organism evidence="3 4">
    <name type="scientific">Ascodesmis nigricans</name>
    <dbReference type="NCBI Taxonomy" id="341454"/>
    <lineage>
        <taxon>Eukaryota</taxon>
        <taxon>Fungi</taxon>
        <taxon>Dikarya</taxon>
        <taxon>Ascomycota</taxon>
        <taxon>Pezizomycotina</taxon>
        <taxon>Pezizomycetes</taxon>
        <taxon>Pezizales</taxon>
        <taxon>Ascodesmidaceae</taxon>
        <taxon>Ascodesmis</taxon>
    </lineage>
</organism>
<evidence type="ECO:0000313" key="4">
    <source>
        <dbReference type="Proteomes" id="UP000298138"/>
    </source>
</evidence>
<dbReference type="AlphaFoldDB" id="A0A4S2MYW9"/>
<evidence type="ECO:0000313" key="3">
    <source>
        <dbReference type="EMBL" id="TGZ81940.1"/>
    </source>
</evidence>
<sequence length="836" mass="92710">MELNLAPHENLCPLETLLSIYSPILECLVSHLPTQSKLALAQTSRSLRQLLFQHPLFFAHLDFRLAVYESPAFDTYPPGTVYNLDSLLQSLPVEGRITSLTLDWTAVSGYFLFNKILDRCQHTLEHLSVRGCRKVSIKHHIVPHFVFQTQIQPVRDRALGGSQPKPVLKSLYVYKARGVRRKPFLIDRKPADGDEPSRYLTTLCDTLGIWLDLGLCPTPRLRCPRRRELARRGKERFCVPFDRRWRVQEVNNHLSPVQSAARLRFEQSQGAGIVCWNCESPIPDRCDACVHEMTCSACDRALCWKCTYNPPKYNNTASLAPPGIMGMTNTITNHGGLGSEDVSDDDGTLVPTPLLVPCCTSAPPSHADNLCVPCHETMKSECCSLCDKKICIKHELDRCRRCGGGCGRIFCFTSTDSHEAGCGELETGRAGMRDCLGCEMEVCTDCRVNFALADARANLDASGVFSRSPTPHDDDARSESTISASGDDRASAEMVQKTTCNCRVCQENYYCPTCWPKKKLPCESRPQSILQKRRVLGGAATLLQVSFEESTKEPEWYTPKALEAKYPHISTTLLEEFETRHRITELVMISTHRGKGIASSSCSGSPSSSPSKKKLFIYSSDDDDIDYDIDTYLSDSGLTDIRDSQVEVHESEWILERVLAVKTHTSDNPTIITTFTPPTIASSSSSSSSTAAAAAGAASSSRPNDLILIPPVPPALGSHPSALSGRLNGSEPMVLCKWLGRGMGQVTWEARANFEGTGREEALVKRFERRRWKAELEERERGKVERERQKREAKGKEREVELVVGIGESSASAVEMEDGAAEETEETPQPTESLLV</sequence>
<evidence type="ECO:0000256" key="2">
    <source>
        <dbReference type="SAM" id="MobiDB-lite"/>
    </source>
</evidence>
<accession>A0A4S2MYW9</accession>
<comment type="subunit">
    <text evidence="1">Component of the NuA4 histone acetyltransferase complex.</text>
</comment>
<dbReference type="EMBL" id="ML220117">
    <property type="protein sequence ID" value="TGZ81940.1"/>
    <property type="molecule type" value="Genomic_DNA"/>
</dbReference>
<name>A0A4S2MYW9_9PEZI</name>
<dbReference type="OrthoDB" id="3903581at2759"/>
<dbReference type="InterPro" id="IPR016197">
    <property type="entry name" value="Chromo-like_dom_sf"/>
</dbReference>
<proteinExistence type="predicted"/>
<feature type="compositionally biased region" description="Low complexity" evidence="2">
    <location>
        <begin position="827"/>
        <end position="836"/>
    </location>
</feature>
<feature type="compositionally biased region" description="Basic and acidic residues" evidence="2">
    <location>
        <begin position="778"/>
        <end position="801"/>
    </location>
</feature>